<evidence type="ECO:0000256" key="6">
    <source>
        <dbReference type="ARBA" id="ARBA00022989"/>
    </source>
</evidence>
<dbReference type="PANTHER" id="PTHR21290">
    <property type="entry name" value="SPHINGOMYELIN SYNTHETASE"/>
    <property type="match status" value="1"/>
</dbReference>
<evidence type="ECO:0000256" key="5">
    <source>
        <dbReference type="ARBA" id="ARBA00022919"/>
    </source>
</evidence>
<feature type="domain" description="Sphingomyelin synthase-like" evidence="10">
    <location>
        <begin position="297"/>
        <end position="366"/>
    </location>
</feature>
<dbReference type="PANTHER" id="PTHR21290:SF62">
    <property type="entry name" value="PHOSPHATIDYLINOSITOL:CERAMIDE INOSITOLPHOSPHOTRANSFERASE 1-RELATED"/>
    <property type="match status" value="1"/>
</dbReference>
<evidence type="ECO:0000313" key="11">
    <source>
        <dbReference type="EMBL" id="EWM22532.1"/>
    </source>
</evidence>
<feature type="transmembrane region" description="Helical" evidence="9">
    <location>
        <begin position="175"/>
        <end position="206"/>
    </location>
</feature>
<dbReference type="Proteomes" id="UP000019335">
    <property type="component" value="Unassembled WGS sequence"/>
</dbReference>
<evidence type="ECO:0000313" key="12">
    <source>
        <dbReference type="Proteomes" id="UP000019335"/>
    </source>
</evidence>
<dbReference type="AlphaFoldDB" id="W7T7X0"/>
<comment type="similarity">
    <text evidence="2">Belongs to the sphingomyelin synthase family.</text>
</comment>
<keyword evidence="5" id="KW-0746">Sphingolipid metabolism</keyword>
<dbReference type="Pfam" id="PF14360">
    <property type="entry name" value="PAP2_C"/>
    <property type="match status" value="1"/>
</dbReference>
<dbReference type="GO" id="GO:0047493">
    <property type="term" value="F:ceramide cholinephosphotransferase activity"/>
    <property type="evidence" value="ECO:0007669"/>
    <property type="project" value="TreeGrafter"/>
</dbReference>
<keyword evidence="6 9" id="KW-1133">Transmembrane helix</keyword>
<dbReference type="GO" id="GO:0033188">
    <property type="term" value="F:sphingomyelin synthase activity"/>
    <property type="evidence" value="ECO:0007669"/>
    <property type="project" value="TreeGrafter"/>
</dbReference>
<evidence type="ECO:0000256" key="7">
    <source>
        <dbReference type="ARBA" id="ARBA00023098"/>
    </source>
</evidence>
<keyword evidence="3" id="KW-0808">Transferase</keyword>
<name>W7T7X0_9STRA</name>
<dbReference type="InterPro" id="IPR045221">
    <property type="entry name" value="Sphingomyelin_synth-like"/>
</dbReference>
<keyword evidence="7" id="KW-0443">Lipid metabolism</keyword>
<feature type="transmembrane region" description="Helical" evidence="9">
    <location>
        <begin position="324"/>
        <end position="345"/>
    </location>
</feature>
<evidence type="ECO:0000256" key="4">
    <source>
        <dbReference type="ARBA" id="ARBA00022692"/>
    </source>
</evidence>
<keyword evidence="4 9" id="KW-0812">Transmembrane</keyword>
<feature type="transmembrane region" description="Helical" evidence="9">
    <location>
        <begin position="135"/>
        <end position="155"/>
    </location>
</feature>
<reference evidence="11 12" key="1">
    <citation type="journal article" date="2014" name="Mol. Plant">
        <title>Chromosome Scale Genome Assembly and Transcriptome Profiling of Nannochloropsis gaditana in Nitrogen Depletion.</title>
        <authorList>
            <person name="Corteggiani Carpinelli E."/>
            <person name="Telatin A."/>
            <person name="Vitulo N."/>
            <person name="Forcato C."/>
            <person name="D'Angelo M."/>
            <person name="Schiavon R."/>
            <person name="Vezzi A."/>
            <person name="Giacometti G.M."/>
            <person name="Morosinotto T."/>
            <person name="Valle G."/>
        </authorList>
    </citation>
    <scope>NUCLEOTIDE SEQUENCE [LARGE SCALE GENOMIC DNA]</scope>
    <source>
        <strain evidence="11 12">B-31</strain>
    </source>
</reference>
<sequence>MVVNGIMAVNKGSVTEDAIGSASRVIEMQESTTSVESCLPAPIPLCYLDGSKDYKGETPRIVDACKSAGRRVSAVSILSPPSGPSPRLSEVSRSYYSNHRNRAWDSWKAIRCKKWKEIEWQGRLEWALLKQEWKWIAMFFVAEYFNLIMHNFVYWLEGKMWGASGPPPPLTDLGIMAFAGIFPLSYSWLVGFFLYLLIGMVLVLCLGRLLLNNVPWGCPETVLEKREGETLRTCCIPVPFVYICKRACQVLTIGLVLRVLSFVFTLEPNPADYCHPPFWDPPDALLEILGRIEIVGSCGDLLFSAHTLHAMAMMLTVLRHAPGLYLVTGLAVASMVMVVISMLAFKNHYSHDIVTAIYTSVLLWMLTPEPTVADCDLLKVELPPGDMWGPLAHVGRDDARLFFSCPRIA</sequence>
<dbReference type="EMBL" id="AZIL01002172">
    <property type="protein sequence ID" value="EWM22532.1"/>
    <property type="molecule type" value="Genomic_DNA"/>
</dbReference>
<protein>
    <recommendedName>
        <fullName evidence="10">Sphingomyelin synthase-like domain-containing protein</fullName>
    </recommendedName>
</protein>
<gene>
    <name evidence="11" type="ORF">Naga_100290g2</name>
</gene>
<dbReference type="GO" id="GO:0000139">
    <property type="term" value="C:Golgi membrane"/>
    <property type="evidence" value="ECO:0007669"/>
    <property type="project" value="TreeGrafter"/>
</dbReference>
<evidence type="ECO:0000256" key="1">
    <source>
        <dbReference type="ARBA" id="ARBA00004141"/>
    </source>
</evidence>
<dbReference type="GO" id="GO:0046513">
    <property type="term" value="P:ceramide biosynthetic process"/>
    <property type="evidence" value="ECO:0007669"/>
    <property type="project" value="TreeGrafter"/>
</dbReference>
<keyword evidence="8 9" id="KW-0472">Membrane</keyword>
<evidence type="ECO:0000259" key="10">
    <source>
        <dbReference type="Pfam" id="PF14360"/>
    </source>
</evidence>
<comment type="caution">
    <text evidence="11">The sequence shown here is derived from an EMBL/GenBank/DDBJ whole genome shotgun (WGS) entry which is preliminary data.</text>
</comment>
<comment type="subcellular location">
    <subcellularLocation>
        <location evidence="1">Membrane</location>
        <topology evidence="1">Multi-pass membrane protein</topology>
    </subcellularLocation>
</comment>
<evidence type="ECO:0000256" key="3">
    <source>
        <dbReference type="ARBA" id="ARBA00022679"/>
    </source>
</evidence>
<dbReference type="GO" id="GO:0005789">
    <property type="term" value="C:endoplasmic reticulum membrane"/>
    <property type="evidence" value="ECO:0007669"/>
    <property type="project" value="TreeGrafter"/>
</dbReference>
<proteinExistence type="inferred from homology"/>
<organism evidence="11 12">
    <name type="scientific">Nannochloropsis gaditana</name>
    <dbReference type="NCBI Taxonomy" id="72520"/>
    <lineage>
        <taxon>Eukaryota</taxon>
        <taxon>Sar</taxon>
        <taxon>Stramenopiles</taxon>
        <taxon>Ochrophyta</taxon>
        <taxon>Eustigmatophyceae</taxon>
        <taxon>Eustigmatales</taxon>
        <taxon>Monodopsidaceae</taxon>
        <taxon>Nannochloropsis</taxon>
    </lineage>
</organism>
<dbReference type="GO" id="GO:0005886">
    <property type="term" value="C:plasma membrane"/>
    <property type="evidence" value="ECO:0007669"/>
    <property type="project" value="TreeGrafter"/>
</dbReference>
<dbReference type="InterPro" id="IPR025749">
    <property type="entry name" value="Sphingomyelin_synth-like_dom"/>
</dbReference>
<evidence type="ECO:0000256" key="9">
    <source>
        <dbReference type="SAM" id="Phobius"/>
    </source>
</evidence>
<dbReference type="OrthoDB" id="422827at2759"/>
<keyword evidence="12" id="KW-1185">Reference proteome</keyword>
<evidence type="ECO:0000256" key="2">
    <source>
        <dbReference type="ARBA" id="ARBA00005441"/>
    </source>
</evidence>
<evidence type="ECO:0000256" key="8">
    <source>
        <dbReference type="ARBA" id="ARBA00023136"/>
    </source>
</evidence>
<accession>W7T7X0</accession>